<gene>
    <name evidence="3" type="ORF">ON753_04200</name>
</gene>
<keyword evidence="4" id="KW-1185">Reference proteome</keyword>
<keyword evidence="1" id="KW-0472">Membrane</keyword>
<dbReference type="Proteomes" id="UP001300261">
    <property type="component" value="Unassembled WGS sequence"/>
</dbReference>
<dbReference type="EMBL" id="JAPEVI010000002">
    <property type="protein sequence ID" value="MCX2721611.1"/>
    <property type="molecule type" value="Genomic_DNA"/>
</dbReference>
<keyword evidence="1" id="KW-0812">Transmembrane</keyword>
<proteinExistence type="predicted"/>
<feature type="transmembrane region" description="Helical" evidence="1">
    <location>
        <begin position="12"/>
        <end position="31"/>
    </location>
</feature>
<evidence type="ECO:0000313" key="4">
    <source>
        <dbReference type="Proteomes" id="UP001300261"/>
    </source>
</evidence>
<keyword evidence="1" id="KW-1133">Transmembrane helix</keyword>
<protein>
    <submittedName>
        <fullName evidence="3">Tripartite tricarboxylate transporter TctB family protein</fullName>
    </submittedName>
</protein>
<name>A0ABT3QXF1_9HYPH</name>
<dbReference type="Pfam" id="PF07331">
    <property type="entry name" value="TctB"/>
    <property type="match status" value="1"/>
</dbReference>
<feature type="transmembrane region" description="Helical" evidence="1">
    <location>
        <begin position="126"/>
        <end position="145"/>
    </location>
</feature>
<evidence type="ECO:0000259" key="2">
    <source>
        <dbReference type="Pfam" id="PF07331"/>
    </source>
</evidence>
<sequence length="155" mass="17056">MSGVTGKLARMGFTLFLMALTTIYLVAAFQIRVPFAEGLAGPRFLPILASGIMYLALLRIIWRQSRQDGDAEPLRSLAAPAQVVVATGLYAALFEPLGYVVSTFLFTLGLFRVFDFERNRPLVMVLYAAAVTFVFYLLFAVAFSIRLPLVPGAIQ</sequence>
<feature type="transmembrane region" description="Helical" evidence="1">
    <location>
        <begin position="43"/>
        <end position="62"/>
    </location>
</feature>
<evidence type="ECO:0000256" key="1">
    <source>
        <dbReference type="SAM" id="Phobius"/>
    </source>
</evidence>
<feature type="domain" description="DUF1468" evidence="2">
    <location>
        <begin position="14"/>
        <end position="148"/>
    </location>
</feature>
<dbReference type="InterPro" id="IPR009936">
    <property type="entry name" value="DUF1468"/>
</dbReference>
<organism evidence="3 4">
    <name type="scientific">Roseibium salinum</name>
    <dbReference type="NCBI Taxonomy" id="1604349"/>
    <lineage>
        <taxon>Bacteria</taxon>
        <taxon>Pseudomonadati</taxon>
        <taxon>Pseudomonadota</taxon>
        <taxon>Alphaproteobacteria</taxon>
        <taxon>Hyphomicrobiales</taxon>
        <taxon>Stappiaceae</taxon>
        <taxon>Roseibium</taxon>
    </lineage>
</organism>
<reference evidence="3 4" key="1">
    <citation type="journal article" date="2016" name="Int. J. Syst. Evol. Microbiol.">
        <title>Labrenzia salina sp. nov., isolated from the rhizosphere of the halophyte Arthrocnemum macrostachyum.</title>
        <authorList>
            <person name="Camacho M."/>
            <person name="Redondo-Gomez S."/>
            <person name="Rodriguez-Llorente I."/>
            <person name="Rohde M."/>
            <person name="Sproer C."/>
            <person name="Schumann P."/>
            <person name="Klenk H.P."/>
            <person name="Montero-Calasanz M.D.C."/>
        </authorList>
    </citation>
    <scope>NUCLEOTIDE SEQUENCE [LARGE SCALE GENOMIC DNA]</scope>
    <source>
        <strain evidence="3 4">DSM 29163</strain>
    </source>
</reference>
<dbReference type="RefSeq" id="WP_265961302.1">
    <property type="nucleotide sequence ID" value="NZ_JAPEVI010000002.1"/>
</dbReference>
<comment type="caution">
    <text evidence="3">The sequence shown here is derived from an EMBL/GenBank/DDBJ whole genome shotgun (WGS) entry which is preliminary data.</text>
</comment>
<evidence type="ECO:0000313" key="3">
    <source>
        <dbReference type="EMBL" id="MCX2721611.1"/>
    </source>
</evidence>
<accession>A0ABT3QXF1</accession>